<reference evidence="1" key="1">
    <citation type="journal article" date="2015" name="Nature">
        <title>Complex archaea that bridge the gap between prokaryotes and eukaryotes.</title>
        <authorList>
            <person name="Spang A."/>
            <person name="Saw J.H."/>
            <person name="Jorgensen S.L."/>
            <person name="Zaremba-Niedzwiedzka K."/>
            <person name="Martijn J."/>
            <person name="Lind A.E."/>
            <person name="van Eijk R."/>
            <person name="Schleper C."/>
            <person name="Guy L."/>
            <person name="Ettema T.J."/>
        </authorList>
    </citation>
    <scope>NUCLEOTIDE SEQUENCE</scope>
</reference>
<proteinExistence type="predicted"/>
<dbReference type="EMBL" id="LAZR01000902">
    <property type="protein sequence ID" value="KKN55035.1"/>
    <property type="molecule type" value="Genomic_DNA"/>
</dbReference>
<sequence length="127" mass="14444">MSQILQTELTLKEKLMNIVGALRNHQGIEQTTGMLFHEDKMCAMGLMAFRAGVPKEEIIAGGLNVLEKYGFTYAEADKIQLPSRPTRRWSEIQETVQEPLSFLWMYNDFGLSFDEIADVVEEKANSL</sequence>
<gene>
    <name evidence="1" type="ORF">LCGC14_0586360</name>
</gene>
<organism evidence="1">
    <name type="scientific">marine sediment metagenome</name>
    <dbReference type="NCBI Taxonomy" id="412755"/>
    <lineage>
        <taxon>unclassified sequences</taxon>
        <taxon>metagenomes</taxon>
        <taxon>ecological metagenomes</taxon>
    </lineage>
</organism>
<protein>
    <submittedName>
        <fullName evidence="1">Uncharacterized protein</fullName>
    </submittedName>
</protein>
<comment type="caution">
    <text evidence="1">The sequence shown here is derived from an EMBL/GenBank/DDBJ whole genome shotgun (WGS) entry which is preliminary data.</text>
</comment>
<dbReference type="AlphaFoldDB" id="A0A0F9REV7"/>
<name>A0A0F9REV7_9ZZZZ</name>
<evidence type="ECO:0000313" key="1">
    <source>
        <dbReference type="EMBL" id="KKN55035.1"/>
    </source>
</evidence>
<accession>A0A0F9REV7</accession>